<keyword evidence="2" id="KW-1185">Reference proteome</keyword>
<sequence length="1001" mass="113310">MSSVQSSKHPWKRLLVLTLAGALGLTGLVPPGQPSASAAETDAKAPAAPAASATAVKTPNASAVQLSDTEPYYADTLKGWIDKGAKPATSTIEIKGSAPSAKSENQNITVGNYEGKSNVLVWNGGGSGEGFVEYRFDVPSDGLYEMQISYRPVTGKGLRRPIVWDMSVDGKRPFRETSSITLYRQWKDARPIKVDDEGDQIRPRSDEITTWMTTPIFDSGGAYADPLQWFFSKGTHTIRLQGYEPVAIESIKLAPPQKLQPYADVAKAYPQSKPAAAEVITIQAEEPSIKNDSAIQMASDTDQRTVPLAKGKITFNSIGGKKWYNQTQELTWTIDVPESGKYKIATRTLQNTISQKSSFRTIRIDGKVPFQEFLTYRFPYSTGWEGLALQDDAGKPYEFYLEKGKHTLSMSVTHAPFKPIIRGIEQVADLLQEVSWDLKSLTGNVDDKNRTYRIAQDLPDLPKRMEVIEKQLDDLAKLTAEVNGRVDNISQGFESSAQDIAKMLKKIDDIPYKADQISSMQEKVSKFTDTLIQQPLQFDEIYIAPVEKSFPKMEASIFSKMKGMVVNFFYTFRSKNRLSDIDDSVLNVWVLRGRDYVTQLQELTDELFTAETGIKVKVNLLPTSQLLVLSNAAGIQPDVALGLSQDLPIDYAIRNSIVDISQFPDFQEIYKRYSPGSWLPFYYNKGYYAMPETQSFQVLFYRKDILSKLGIPLPQTWEDVYDILPTLQQNYMNFYANPKEFMMFFYQNHAEFFTKDGAKTAMDTPEGFKAFRQWADMFNIYAIDREVADFYQHFRKGDMPIGVADYNMYIKLSAAAPELNGRWGIAALPGSKQPDGTIERWAGGGQSTGVIFKKSKRQQEAWEYLKWWNSADVQERYGSDLEAFNGIAFRWNTSNLEAFTKLPWKREDANVILNQWQWYKDMPNLPGGYFVTREINNAWNRTVVDGMNYRNSLELAVMEINRELRRKQQEFGFVDAEGNILKSMELPIVTKPWEGVKAYVK</sequence>
<organism evidence="1 2">
    <name type="scientific">Paenibacillus allorhizosphaerae</name>
    <dbReference type="NCBI Taxonomy" id="2849866"/>
    <lineage>
        <taxon>Bacteria</taxon>
        <taxon>Bacillati</taxon>
        <taxon>Bacillota</taxon>
        <taxon>Bacilli</taxon>
        <taxon>Bacillales</taxon>
        <taxon>Paenibacillaceae</taxon>
        <taxon>Paenibacillus</taxon>
    </lineage>
</organism>
<dbReference type="Proteomes" id="UP000730618">
    <property type="component" value="Unassembled WGS sequence"/>
</dbReference>
<dbReference type="PANTHER" id="PTHR43649:SF27">
    <property type="entry name" value="EXTRACELLULAR SOLUTE-BINDING PROTEIN FAMILY 1"/>
    <property type="match status" value="1"/>
</dbReference>
<protein>
    <recommendedName>
        <fullName evidence="3">Extracellular solute-binding protein</fullName>
    </recommendedName>
</protein>
<gene>
    <name evidence="1" type="ORF">PAECIP111802_03750</name>
</gene>
<evidence type="ECO:0000313" key="2">
    <source>
        <dbReference type="Proteomes" id="UP000730618"/>
    </source>
</evidence>
<proteinExistence type="predicted"/>
<dbReference type="RefSeq" id="WP_218100045.1">
    <property type="nucleotide sequence ID" value="NZ_CAJVCE010000010.1"/>
</dbReference>
<reference evidence="1 2" key="1">
    <citation type="submission" date="2021-06" db="EMBL/GenBank/DDBJ databases">
        <authorList>
            <person name="Criscuolo A."/>
        </authorList>
    </citation>
    <scope>NUCLEOTIDE SEQUENCE [LARGE SCALE GENOMIC DNA]</scope>
    <source>
        <strain evidence="2">CIP 111802</strain>
    </source>
</reference>
<name>A0ABM8VK42_9BACL</name>
<dbReference type="Pfam" id="PF01547">
    <property type="entry name" value="SBP_bac_1"/>
    <property type="match status" value="1"/>
</dbReference>
<dbReference type="InterPro" id="IPR006059">
    <property type="entry name" value="SBP"/>
</dbReference>
<evidence type="ECO:0008006" key="3">
    <source>
        <dbReference type="Google" id="ProtNLM"/>
    </source>
</evidence>
<dbReference type="PANTHER" id="PTHR43649">
    <property type="entry name" value="ARABINOSE-BINDING PROTEIN-RELATED"/>
    <property type="match status" value="1"/>
</dbReference>
<dbReference type="InterPro" id="IPR050490">
    <property type="entry name" value="Bact_solute-bd_prot1"/>
</dbReference>
<comment type="caution">
    <text evidence="1">The sequence shown here is derived from an EMBL/GenBank/DDBJ whole genome shotgun (WGS) entry which is preliminary data.</text>
</comment>
<evidence type="ECO:0000313" key="1">
    <source>
        <dbReference type="EMBL" id="CAG7646458.1"/>
    </source>
</evidence>
<accession>A0ABM8VK42</accession>
<dbReference type="EMBL" id="CAJVCE010000010">
    <property type="protein sequence ID" value="CAG7646458.1"/>
    <property type="molecule type" value="Genomic_DNA"/>
</dbReference>